<sequence>MFKGVKQLFGNATQAITLNTKALVLRVKGVQVSSKELSEAMDNLKEAMPLVEQTSKDLQKSVNKMNFKNKPHLERIDEAKARIDGELATINQMLTFKKKKS</sequence>
<comment type="caution">
    <text evidence="1">The sequence shown here is derived from an EMBL/GenBank/DDBJ whole genome shotgun (WGS) entry which is preliminary data.</text>
</comment>
<dbReference type="EMBL" id="RHGY01000002">
    <property type="protein sequence ID" value="RRG18364.1"/>
    <property type="molecule type" value="Genomic_DNA"/>
</dbReference>
<gene>
    <name evidence="1" type="ORF">D3P96_03510</name>
</gene>
<dbReference type="OrthoDB" id="2148353at2"/>
<evidence type="ECO:0000313" key="1">
    <source>
        <dbReference type="EMBL" id="RRG18364.1"/>
    </source>
</evidence>
<organism evidence="1 2">
    <name type="scientific">Weissella viridescens</name>
    <name type="common">Lactobacillus viridescens</name>
    <dbReference type="NCBI Taxonomy" id="1629"/>
    <lineage>
        <taxon>Bacteria</taxon>
        <taxon>Bacillati</taxon>
        <taxon>Bacillota</taxon>
        <taxon>Bacilli</taxon>
        <taxon>Lactobacillales</taxon>
        <taxon>Lactobacillaceae</taxon>
        <taxon>Weissella</taxon>
    </lineage>
</organism>
<protein>
    <submittedName>
        <fullName evidence="1">Uncharacterized protein</fullName>
    </submittedName>
</protein>
<dbReference type="Proteomes" id="UP000275836">
    <property type="component" value="Unassembled WGS sequence"/>
</dbReference>
<accession>A0A3P2RCQ6</accession>
<dbReference type="AlphaFoldDB" id="A0A3P2RCQ6"/>
<name>A0A3P2RCQ6_WEIVI</name>
<dbReference type="RefSeq" id="WP_124943007.1">
    <property type="nucleotide sequence ID" value="NZ_RHGY01000002.1"/>
</dbReference>
<proteinExistence type="predicted"/>
<reference evidence="1 2" key="1">
    <citation type="submission" date="2018-10" db="EMBL/GenBank/DDBJ databases">
        <title>Draft genome sequence of Weissella viridescens UCO-SMC3.</title>
        <authorList>
            <person name="Garcia-Cancino A."/>
            <person name="Espinoza-Monje M."/>
            <person name="Albarracin L."/>
            <person name="Garcia-Castillo V."/>
            <person name="Campos-Martin J."/>
            <person name="Nakano Y."/>
            <person name="Guitierrez-Zamorano C."/>
            <person name="Ikeda-Ohtsubo W."/>
            <person name="Morita H."/>
            <person name="Kitazawa H."/>
            <person name="Villena J."/>
        </authorList>
    </citation>
    <scope>NUCLEOTIDE SEQUENCE [LARGE SCALE GENOMIC DNA]</scope>
    <source>
        <strain evidence="1 2">UCO-SMC3</strain>
    </source>
</reference>
<evidence type="ECO:0000313" key="2">
    <source>
        <dbReference type="Proteomes" id="UP000275836"/>
    </source>
</evidence>